<evidence type="ECO:0000313" key="8">
    <source>
        <dbReference type="EMBL" id="GJN89992.1"/>
    </source>
</evidence>
<dbReference type="Gene3D" id="1.20.1740.10">
    <property type="entry name" value="Amino acid/polyamine transporter I"/>
    <property type="match status" value="1"/>
</dbReference>
<feature type="transmembrane region" description="Helical" evidence="7">
    <location>
        <begin position="489"/>
        <end position="508"/>
    </location>
</feature>
<evidence type="ECO:0000256" key="3">
    <source>
        <dbReference type="ARBA" id="ARBA00022692"/>
    </source>
</evidence>
<accession>A0AAV5GLS3</accession>
<dbReference type="InterPro" id="IPR002293">
    <property type="entry name" value="AA/rel_permease1"/>
</dbReference>
<keyword evidence="9" id="KW-1185">Reference proteome</keyword>
<dbReference type="AlphaFoldDB" id="A0AAV5GLS3"/>
<reference evidence="8 9" key="1">
    <citation type="submission" date="2021-12" db="EMBL/GenBank/DDBJ databases">
        <title>High titer production of polyol ester of fatty acids by Rhodotorula paludigena BS15 towards product separation-free biomass refinery.</title>
        <authorList>
            <person name="Mano J."/>
            <person name="Ono H."/>
            <person name="Tanaka T."/>
            <person name="Naito K."/>
            <person name="Sushida H."/>
            <person name="Ike M."/>
            <person name="Tokuyasu K."/>
            <person name="Kitaoka M."/>
        </authorList>
    </citation>
    <scope>NUCLEOTIDE SEQUENCE [LARGE SCALE GENOMIC DNA]</scope>
    <source>
        <strain evidence="8 9">BS15</strain>
    </source>
</reference>
<dbReference type="Pfam" id="PF13520">
    <property type="entry name" value="AA_permease_2"/>
    <property type="match status" value="1"/>
</dbReference>
<dbReference type="Proteomes" id="UP001342314">
    <property type="component" value="Unassembled WGS sequence"/>
</dbReference>
<evidence type="ECO:0000256" key="1">
    <source>
        <dbReference type="ARBA" id="ARBA00004141"/>
    </source>
</evidence>
<gene>
    <name evidence="8" type="ORF">Rhopal_002981-T1</name>
</gene>
<evidence type="ECO:0000256" key="7">
    <source>
        <dbReference type="SAM" id="Phobius"/>
    </source>
</evidence>
<evidence type="ECO:0000256" key="5">
    <source>
        <dbReference type="ARBA" id="ARBA00023136"/>
    </source>
</evidence>
<keyword evidence="3 7" id="KW-0812">Transmembrane</keyword>
<protein>
    <recommendedName>
        <fullName evidence="10">Choline transporter</fullName>
    </recommendedName>
</protein>
<evidence type="ECO:0000256" key="2">
    <source>
        <dbReference type="ARBA" id="ARBA00022448"/>
    </source>
</evidence>
<dbReference type="PANTHER" id="PTHR45649:SF14">
    <property type="entry name" value="GABA PERMEASE"/>
    <property type="match status" value="1"/>
</dbReference>
<proteinExistence type="predicted"/>
<feature type="transmembrane region" description="Helical" evidence="7">
    <location>
        <begin position="283"/>
        <end position="305"/>
    </location>
</feature>
<dbReference type="GO" id="GO:0022857">
    <property type="term" value="F:transmembrane transporter activity"/>
    <property type="evidence" value="ECO:0007669"/>
    <property type="project" value="InterPro"/>
</dbReference>
<comment type="subcellular location">
    <subcellularLocation>
        <location evidence="1">Membrane</location>
        <topology evidence="1">Multi-pass membrane protein</topology>
    </subcellularLocation>
</comment>
<dbReference type="PANTHER" id="PTHR45649">
    <property type="entry name" value="AMINO-ACID PERMEASE BAT1"/>
    <property type="match status" value="1"/>
</dbReference>
<feature type="transmembrane region" description="Helical" evidence="7">
    <location>
        <begin position="412"/>
        <end position="434"/>
    </location>
</feature>
<feature type="transmembrane region" description="Helical" evidence="7">
    <location>
        <begin position="222"/>
        <end position="244"/>
    </location>
</feature>
<feature type="transmembrane region" description="Helical" evidence="7">
    <location>
        <begin position="98"/>
        <end position="125"/>
    </location>
</feature>
<evidence type="ECO:0008006" key="10">
    <source>
        <dbReference type="Google" id="ProtNLM"/>
    </source>
</evidence>
<organism evidence="8 9">
    <name type="scientific">Rhodotorula paludigena</name>
    <dbReference type="NCBI Taxonomy" id="86838"/>
    <lineage>
        <taxon>Eukaryota</taxon>
        <taxon>Fungi</taxon>
        <taxon>Dikarya</taxon>
        <taxon>Basidiomycota</taxon>
        <taxon>Pucciniomycotina</taxon>
        <taxon>Microbotryomycetes</taxon>
        <taxon>Sporidiobolales</taxon>
        <taxon>Sporidiobolaceae</taxon>
        <taxon>Rhodotorula</taxon>
    </lineage>
</organism>
<keyword evidence="4 7" id="KW-1133">Transmembrane helix</keyword>
<feature type="region of interest" description="Disordered" evidence="6">
    <location>
        <begin position="533"/>
        <end position="560"/>
    </location>
</feature>
<comment type="caution">
    <text evidence="8">The sequence shown here is derived from an EMBL/GenBank/DDBJ whole genome shotgun (WGS) entry which is preliminary data.</text>
</comment>
<sequence length="560" mass="60145">MPAAPQPLARDLSTSRPASLHSVPSRSKTQWGAHGANGDGEKHFTRGEINEVTRAEQNHGQLKNFSMLSLVGLAYCILNSWTAMAASLSVVLPSGGPVAMLWGLVIAAIGNLAMAASLSEIVHVFPTSGGPYHFAHILSPPEWAPLISWVVGWFAWAGWTALTATTGSLAGELLIGMWALAHPGFEEQPYQIFVIFTGFIVIATLINIYASRLLPYVNSSAIIWSLTGAATIIIVTLACASPDYQSGNYVFRTYTNTTGWNRIDALSHLVEEVPRPHINIPRAMILAVLIGASSSWVFLMVLLFVMKDPDAVVSSSAGALLETMYQATGNVAGAICLQVFPLVSMEFAAQGILCAASRMTHAFARDHGLPFSRFLSKLNSRTSVPDRAILLTSFLCICFALIYLGSSAAFNAILSSSVVFLNISYCVPIALLLIRGRHLLRPESFPSPTWTLGPILGPIANVVALCFTAVTSVFFLFPPEAEVTGSSMNYAVAVFGLIAIVSIATWFLQGRKSFSGPRDLGGLLELARAEVNRDELSRPATRSGSRSASRSRAREGKEEA</sequence>
<evidence type="ECO:0000313" key="9">
    <source>
        <dbReference type="Proteomes" id="UP001342314"/>
    </source>
</evidence>
<feature type="region of interest" description="Disordered" evidence="6">
    <location>
        <begin position="1"/>
        <end position="43"/>
    </location>
</feature>
<feature type="transmembrane region" description="Helical" evidence="7">
    <location>
        <begin position="190"/>
        <end position="210"/>
    </location>
</feature>
<dbReference type="EMBL" id="BQKY01000006">
    <property type="protein sequence ID" value="GJN89992.1"/>
    <property type="molecule type" value="Genomic_DNA"/>
</dbReference>
<feature type="transmembrane region" description="Helical" evidence="7">
    <location>
        <begin position="455"/>
        <end position="477"/>
    </location>
</feature>
<feature type="transmembrane region" description="Helical" evidence="7">
    <location>
        <begin position="67"/>
        <end position="92"/>
    </location>
</feature>
<keyword evidence="5 7" id="KW-0472">Membrane</keyword>
<feature type="compositionally biased region" description="Polar residues" evidence="6">
    <location>
        <begin position="12"/>
        <end position="30"/>
    </location>
</feature>
<dbReference type="PIRSF" id="PIRSF006060">
    <property type="entry name" value="AA_transporter"/>
    <property type="match status" value="1"/>
</dbReference>
<keyword evidence="2" id="KW-0813">Transport</keyword>
<feature type="compositionally biased region" description="Low complexity" evidence="6">
    <location>
        <begin position="538"/>
        <end position="550"/>
    </location>
</feature>
<dbReference type="GO" id="GO:0016020">
    <property type="term" value="C:membrane"/>
    <property type="evidence" value="ECO:0007669"/>
    <property type="project" value="UniProtKB-SubCell"/>
</dbReference>
<name>A0AAV5GLS3_9BASI</name>
<feature type="transmembrane region" description="Helical" evidence="7">
    <location>
        <begin position="388"/>
        <end position="406"/>
    </location>
</feature>
<feature type="transmembrane region" description="Helical" evidence="7">
    <location>
        <begin position="146"/>
        <end position="170"/>
    </location>
</feature>
<evidence type="ECO:0000256" key="4">
    <source>
        <dbReference type="ARBA" id="ARBA00022989"/>
    </source>
</evidence>
<evidence type="ECO:0000256" key="6">
    <source>
        <dbReference type="SAM" id="MobiDB-lite"/>
    </source>
</evidence>